<evidence type="ECO:0000256" key="10">
    <source>
        <dbReference type="ARBA" id="ARBA00022840"/>
    </source>
</evidence>
<evidence type="ECO:0000256" key="14">
    <source>
        <dbReference type="ARBA" id="ARBA00048524"/>
    </source>
</evidence>
<dbReference type="GO" id="GO:0005829">
    <property type="term" value="C:cytosol"/>
    <property type="evidence" value="ECO:0007669"/>
    <property type="project" value="TreeGrafter"/>
</dbReference>
<evidence type="ECO:0000313" key="16">
    <source>
        <dbReference type="EMBL" id="KAK0160590.1"/>
    </source>
</evidence>
<name>A0AA39F0X5_9HYME</name>
<keyword evidence="10" id="KW-0067">ATP-binding</keyword>
<dbReference type="CDD" id="cd01173">
    <property type="entry name" value="pyridoxal_pyridoxamine_kinase"/>
    <property type="match status" value="1"/>
</dbReference>
<reference evidence="16" key="1">
    <citation type="journal article" date="2023" name="bioRxiv">
        <title>Scaffold-level genome assemblies of two parasitoid biocontrol wasps reveal the parthenogenesis mechanism and an associated novel virus.</title>
        <authorList>
            <person name="Inwood S."/>
            <person name="Skelly J."/>
            <person name="Guhlin J."/>
            <person name="Harrop T."/>
            <person name="Goldson S."/>
            <person name="Dearden P."/>
        </authorList>
    </citation>
    <scope>NUCLEOTIDE SEQUENCE</scope>
    <source>
        <strain evidence="16">Irish</strain>
        <tissue evidence="16">Whole body</tissue>
    </source>
</reference>
<reference evidence="16" key="2">
    <citation type="submission" date="2023-03" db="EMBL/GenBank/DDBJ databases">
        <authorList>
            <person name="Inwood S.N."/>
            <person name="Skelly J.G."/>
            <person name="Guhlin J."/>
            <person name="Harrop T.W.R."/>
            <person name="Goldson S.G."/>
            <person name="Dearden P.K."/>
        </authorList>
    </citation>
    <scope>NUCLEOTIDE SEQUENCE</scope>
    <source>
        <strain evidence="16">Irish</strain>
        <tissue evidence="16">Whole body</tissue>
    </source>
</reference>
<evidence type="ECO:0000256" key="13">
    <source>
        <dbReference type="ARBA" id="ARBA00047377"/>
    </source>
</evidence>
<comment type="similarity">
    <text evidence="4">Belongs to the pyridoxine kinase family.</text>
</comment>
<dbReference type="EC" id="2.7.1.35" evidence="5"/>
<dbReference type="EMBL" id="JAQQBS010001423">
    <property type="protein sequence ID" value="KAK0160590.1"/>
    <property type="molecule type" value="Genomic_DNA"/>
</dbReference>
<gene>
    <name evidence="16" type="ORF">PV328_007985</name>
</gene>
<organism evidence="16 17">
    <name type="scientific">Microctonus aethiopoides</name>
    <dbReference type="NCBI Taxonomy" id="144406"/>
    <lineage>
        <taxon>Eukaryota</taxon>
        <taxon>Metazoa</taxon>
        <taxon>Ecdysozoa</taxon>
        <taxon>Arthropoda</taxon>
        <taxon>Hexapoda</taxon>
        <taxon>Insecta</taxon>
        <taxon>Pterygota</taxon>
        <taxon>Neoptera</taxon>
        <taxon>Endopterygota</taxon>
        <taxon>Hymenoptera</taxon>
        <taxon>Apocrita</taxon>
        <taxon>Ichneumonoidea</taxon>
        <taxon>Braconidae</taxon>
        <taxon>Euphorinae</taxon>
        <taxon>Microctonus</taxon>
    </lineage>
</organism>
<proteinExistence type="inferred from homology"/>
<evidence type="ECO:0000313" key="17">
    <source>
        <dbReference type="Proteomes" id="UP001168990"/>
    </source>
</evidence>
<dbReference type="InterPro" id="IPR004625">
    <property type="entry name" value="PyrdxlKinase"/>
</dbReference>
<evidence type="ECO:0000256" key="6">
    <source>
        <dbReference type="ARBA" id="ARBA00018134"/>
    </source>
</evidence>
<comment type="caution">
    <text evidence="16">The sequence shown here is derived from an EMBL/GenBank/DDBJ whole genome shotgun (WGS) entry which is preliminary data.</text>
</comment>
<comment type="pathway">
    <text evidence="1">Cofactor metabolism; pyridoxal 5'-phosphate salvage; pyridoxamine 5'-phosphate from pyridoxamine: step 1/1.</text>
</comment>
<evidence type="ECO:0000256" key="12">
    <source>
        <dbReference type="ARBA" id="ARBA00047310"/>
    </source>
</evidence>
<dbReference type="Gene3D" id="3.40.1190.20">
    <property type="match status" value="1"/>
</dbReference>
<feature type="domain" description="Pyridoxamine kinase/Phosphomethylpyrimidine kinase" evidence="15">
    <location>
        <begin position="96"/>
        <end position="258"/>
    </location>
</feature>
<dbReference type="InterPro" id="IPR029056">
    <property type="entry name" value="Ribokinase-like"/>
</dbReference>
<dbReference type="InterPro" id="IPR013749">
    <property type="entry name" value="PM/HMP-P_kinase-1"/>
</dbReference>
<dbReference type="NCBIfam" id="TIGR00687">
    <property type="entry name" value="pyridox_kin"/>
    <property type="match status" value="1"/>
</dbReference>
<sequence>MNAECELRVLSIQSHVVSGYVGNKSATFSLQLLGFEVDTINSVQLSNHTGYKVTKGDILDDINLRKLIDGLVANNLHHYSHLLTGYVGSASFLDEIIKLIPILKEKNPKLCFLCDPVMGDNGKLYVPKELVEIYKNKIVPLADILTPNQFELELLTDYKINTLDDAKVAIEKLHQQGPKTIVVSSMEIENKLTAIVSNLSDKNMIKIDIPKIPITYTGSGDLFASLFLAHFALHNNAKYALECTINTLYSILSNTLEYASAIKDETVQAVRKKELRLIQSKKIIENPPSLFKAEILM</sequence>
<keyword evidence="17" id="KW-1185">Reference proteome</keyword>
<dbReference type="PANTHER" id="PTHR10534:SF2">
    <property type="entry name" value="PYRIDOXAL KINASE"/>
    <property type="match status" value="1"/>
</dbReference>
<dbReference type="Pfam" id="PF08543">
    <property type="entry name" value="Phos_pyr_kin"/>
    <property type="match status" value="1"/>
</dbReference>
<evidence type="ECO:0000256" key="7">
    <source>
        <dbReference type="ARBA" id="ARBA00022679"/>
    </source>
</evidence>
<evidence type="ECO:0000259" key="15">
    <source>
        <dbReference type="Pfam" id="PF08543"/>
    </source>
</evidence>
<keyword evidence="9" id="KW-0418">Kinase</keyword>
<dbReference type="SUPFAM" id="SSF53613">
    <property type="entry name" value="Ribokinase-like"/>
    <property type="match status" value="1"/>
</dbReference>
<accession>A0AA39F0X5</accession>
<dbReference type="Proteomes" id="UP001168990">
    <property type="component" value="Unassembled WGS sequence"/>
</dbReference>
<comment type="catalytic activity">
    <reaction evidence="12">
        <text>pyridoxamine + ATP = pyridoxamine 5'-phosphate + ADP + H(+)</text>
        <dbReference type="Rhea" id="RHEA:25104"/>
        <dbReference type="ChEBI" id="CHEBI:15378"/>
        <dbReference type="ChEBI" id="CHEBI:30616"/>
        <dbReference type="ChEBI" id="CHEBI:57761"/>
        <dbReference type="ChEBI" id="CHEBI:58451"/>
        <dbReference type="ChEBI" id="CHEBI:456216"/>
        <dbReference type="EC" id="2.7.1.35"/>
    </reaction>
    <physiologicalReaction direction="left-to-right" evidence="12">
        <dbReference type="Rhea" id="RHEA:25105"/>
    </physiologicalReaction>
</comment>
<evidence type="ECO:0000256" key="2">
    <source>
        <dbReference type="ARBA" id="ARBA00004835"/>
    </source>
</evidence>
<protein>
    <recommendedName>
        <fullName evidence="6">Pyridoxal kinase</fullName>
        <ecNumber evidence="5">2.7.1.35</ecNumber>
    </recommendedName>
    <alternativeName>
        <fullName evidence="11">Pyridoxine kinase</fullName>
    </alternativeName>
</protein>
<dbReference type="PANTHER" id="PTHR10534">
    <property type="entry name" value="PYRIDOXAL KINASE"/>
    <property type="match status" value="1"/>
</dbReference>
<evidence type="ECO:0000256" key="3">
    <source>
        <dbReference type="ARBA" id="ARBA00005210"/>
    </source>
</evidence>
<comment type="catalytic activity">
    <reaction evidence="14">
        <text>pyridoxine + ATP = pyridoxine 5'-phosphate + ADP + H(+)</text>
        <dbReference type="Rhea" id="RHEA:25108"/>
        <dbReference type="ChEBI" id="CHEBI:15378"/>
        <dbReference type="ChEBI" id="CHEBI:16709"/>
        <dbReference type="ChEBI" id="CHEBI:30616"/>
        <dbReference type="ChEBI" id="CHEBI:58589"/>
        <dbReference type="ChEBI" id="CHEBI:456216"/>
        <dbReference type="EC" id="2.7.1.35"/>
    </reaction>
    <physiologicalReaction direction="left-to-right" evidence="14">
        <dbReference type="Rhea" id="RHEA:25109"/>
    </physiologicalReaction>
</comment>
<evidence type="ECO:0000256" key="11">
    <source>
        <dbReference type="ARBA" id="ARBA00032808"/>
    </source>
</evidence>
<evidence type="ECO:0000256" key="8">
    <source>
        <dbReference type="ARBA" id="ARBA00022741"/>
    </source>
</evidence>
<comment type="pathway">
    <text evidence="3">Cofactor metabolism; pyridoxal 5'-phosphate salvage; pyridoxal 5'-phosphate from pyridoxal: step 1/1.</text>
</comment>
<evidence type="ECO:0000256" key="4">
    <source>
        <dbReference type="ARBA" id="ARBA00008805"/>
    </source>
</evidence>
<dbReference type="AlphaFoldDB" id="A0AA39F0X5"/>
<evidence type="ECO:0000256" key="1">
    <source>
        <dbReference type="ARBA" id="ARBA00004750"/>
    </source>
</evidence>
<comment type="catalytic activity">
    <reaction evidence="13">
        <text>pyridoxal + ATP = pyridoxal 5'-phosphate + ADP + H(+)</text>
        <dbReference type="Rhea" id="RHEA:10224"/>
        <dbReference type="ChEBI" id="CHEBI:15378"/>
        <dbReference type="ChEBI" id="CHEBI:17310"/>
        <dbReference type="ChEBI" id="CHEBI:30616"/>
        <dbReference type="ChEBI" id="CHEBI:456216"/>
        <dbReference type="ChEBI" id="CHEBI:597326"/>
        <dbReference type="EC" id="2.7.1.35"/>
    </reaction>
    <physiologicalReaction direction="left-to-right" evidence="13">
        <dbReference type="Rhea" id="RHEA:10225"/>
    </physiologicalReaction>
</comment>
<dbReference type="GO" id="GO:0008478">
    <property type="term" value="F:pyridoxal kinase activity"/>
    <property type="evidence" value="ECO:0007669"/>
    <property type="project" value="UniProtKB-EC"/>
</dbReference>
<evidence type="ECO:0000256" key="5">
    <source>
        <dbReference type="ARBA" id="ARBA00012104"/>
    </source>
</evidence>
<dbReference type="GO" id="GO:0005524">
    <property type="term" value="F:ATP binding"/>
    <property type="evidence" value="ECO:0007669"/>
    <property type="project" value="UniProtKB-KW"/>
</dbReference>
<keyword evidence="7" id="KW-0808">Transferase</keyword>
<dbReference type="GO" id="GO:0009443">
    <property type="term" value="P:pyridoxal 5'-phosphate salvage"/>
    <property type="evidence" value="ECO:0007669"/>
    <property type="project" value="InterPro"/>
</dbReference>
<evidence type="ECO:0000256" key="9">
    <source>
        <dbReference type="ARBA" id="ARBA00022777"/>
    </source>
</evidence>
<comment type="pathway">
    <text evidence="2">Cofactor metabolism; pyridoxal 5'-phosphate salvage; pyridoxine 5'-phosphate from pyridoxine: step 1/1.</text>
</comment>
<keyword evidence="8" id="KW-0547">Nucleotide-binding</keyword>